<organism evidence="2 3">
    <name type="scientific">Streptomyces luteireticuli</name>
    <dbReference type="NCBI Taxonomy" id="173858"/>
    <lineage>
        <taxon>Bacteria</taxon>
        <taxon>Bacillati</taxon>
        <taxon>Actinomycetota</taxon>
        <taxon>Actinomycetes</taxon>
        <taxon>Kitasatosporales</taxon>
        <taxon>Streptomycetaceae</taxon>
        <taxon>Streptomyces</taxon>
    </lineage>
</organism>
<sequence length="106" mass="11115">MSSSAEASTSGTPGPVRQPSSIRTAGAAIRTLVPLSIPIFSSTSADASAGASPALSLNDLVRSLGRAANDPFIQPNEPVLYTVPTQRDHRILRLRPDWSRPAAKPP</sequence>
<dbReference type="EMBL" id="BAAABX010000023">
    <property type="protein sequence ID" value="GAA0399905.1"/>
    <property type="molecule type" value="Genomic_DNA"/>
</dbReference>
<gene>
    <name evidence="2" type="ORF">GCM10010357_21120</name>
</gene>
<proteinExistence type="predicted"/>
<keyword evidence="3" id="KW-1185">Reference proteome</keyword>
<evidence type="ECO:0000313" key="3">
    <source>
        <dbReference type="Proteomes" id="UP001500879"/>
    </source>
</evidence>
<dbReference type="Proteomes" id="UP001500879">
    <property type="component" value="Unassembled WGS sequence"/>
</dbReference>
<evidence type="ECO:0000256" key="1">
    <source>
        <dbReference type="SAM" id="MobiDB-lite"/>
    </source>
</evidence>
<evidence type="ECO:0000313" key="2">
    <source>
        <dbReference type="EMBL" id="GAA0399905.1"/>
    </source>
</evidence>
<protein>
    <submittedName>
        <fullName evidence="2">Uncharacterized protein</fullName>
    </submittedName>
</protein>
<reference evidence="2 3" key="1">
    <citation type="journal article" date="2019" name="Int. J. Syst. Evol. Microbiol.">
        <title>The Global Catalogue of Microorganisms (GCM) 10K type strain sequencing project: providing services to taxonomists for standard genome sequencing and annotation.</title>
        <authorList>
            <consortium name="The Broad Institute Genomics Platform"/>
            <consortium name="The Broad Institute Genome Sequencing Center for Infectious Disease"/>
            <person name="Wu L."/>
            <person name="Ma J."/>
        </authorList>
    </citation>
    <scope>NUCLEOTIDE SEQUENCE [LARGE SCALE GENOMIC DNA]</scope>
    <source>
        <strain evidence="2 3">JCM 4788</strain>
    </source>
</reference>
<name>A0ABN0YLR1_9ACTN</name>
<accession>A0ABN0YLR1</accession>
<feature type="region of interest" description="Disordered" evidence="1">
    <location>
        <begin position="1"/>
        <end position="23"/>
    </location>
</feature>
<comment type="caution">
    <text evidence="2">The sequence shown here is derived from an EMBL/GenBank/DDBJ whole genome shotgun (WGS) entry which is preliminary data.</text>
</comment>